<reference evidence="2" key="1">
    <citation type="submission" date="2025-08" db="UniProtKB">
        <authorList>
            <consortium name="RefSeq"/>
        </authorList>
    </citation>
    <scope>IDENTIFICATION</scope>
</reference>
<dbReference type="KEGG" id="lve:103070351"/>
<dbReference type="GeneID" id="103070351"/>
<dbReference type="PROSITE" id="PS50096">
    <property type="entry name" value="IQ"/>
    <property type="match status" value="1"/>
</dbReference>
<sequence length="465" mass="53727">MKPMGTDPRILSLAAEVAISPEQNVPVILLKLKEIINNTPFGSSELKKVKQDIYCYDLIQYCLLVLSQDCSRIQGGWTTISQLTQILSHCCVGLEPGEDAEEFYNELLPSAVENFLVLGRQLQTCFINAAKGEEKDALLHFFEIVTDSLFWLLGGHVQLIQNVLRSDHFLHLLQSDNVQVGSTVMTMLQNVLQINRSKRTKMLLKLSRQKEEEDRRLQLQLQRQRAMRLSRELRLSMLEIVHPGQVEKHNREIEEKSALIIQKHWRGYRERKNFRQQRPSLVEYKAAVTLQRATLKFLAKCRKKKKLFVPWQELRELTDARRVELKQQVDDYIRRHPGSEVSDVISRELHSQAQERLQHYFMGRALEERAQQHREALMARISTNIEQLMKAPSLKEAEGKEPELFLSRSRPVAAKAKQAHLTTLKHIQAPWWKKLGEEAGDEIDVPKDELSIELGTLFIGGTKPP</sequence>
<dbReference type="CTD" id="9657"/>
<dbReference type="InterPro" id="IPR028765">
    <property type="entry name" value="IQCB1"/>
</dbReference>
<dbReference type="Proteomes" id="UP000265300">
    <property type="component" value="Unplaced"/>
</dbReference>
<accession>A0A340WU23</accession>
<dbReference type="Pfam" id="PF00612">
    <property type="entry name" value="IQ"/>
    <property type="match status" value="1"/>
</dbReference>
<keyword evidence="1" id="KW-1185">Reference proteome</keyword>
<dbReference type="SMART" id="SM00015">
    <property type="entry name" value="IQ"/>
    <property type="match status" value="1"/>
</dbReference>
<gene>
    <name evidence="2" type="primary">IQCB1</name>
</gene>
<dbReference type="GO" id="GO:0060271">
    <property type="term" value="P:cilium assembly"/>
    <property type="evidence" value="ECO:0007669"/>
    <property type="project" value="InterPro"/>
</dbReference>
<organism evidence="1 2">
    <name type="scientific">Lipotes vexillifer</name>
    <name type="common">Yangtze river dolphin</name>
    <dbReference type="NCBI Taxonomy" id="118797"/>
    <lineage>
        <taxon>Eukaryota</taxon>
        <taxon>Metazoa</taxon>
        <taxon>Chordata</taxon>
        <taxon>Craniata</taxon>
        <taxon>Vertebrata</taxon>
        <taxon>Euteleostomi</taxon>
        <taxon>Mammalia</taxon>
        <taxon>Eutheria</taxon>
        <taxon>Laurasiatheria</taxon>
        <taxon>Artiodactyla</taxon>
        <taxon>Whippomorpha</taxon>
        <taxon>Cetacea</taxon>
        <taxon>Odontoceti</taxon>
        <taxon>Lipotidae</taxon>
        <taxon>Lipotes</taxon>
    </lineage>
</organism>
<evidence type="ECO:0000313" key="2">
    <source>
        <dbReference type="RefSeq" id="XP_007450564.1"/>
    </source>
</evidence>
<dbReference type="PANTHER" id="PTHR15673:SF2">
    <property type="entry name" value="IQ CALMODULIN-BINDING MOTIF-CONTAINING PROTEIN 1"/>
    <property type="match status" value="1"/>
</dbReference>
<protein>
    <submittedName>
        <fullName evidence="2">IQ calmodulin-binding motif-containing protein 1 isoform X1</fullName>
    </submittedName>
</protein>
<dbReference type="RefSeq" id="XP_007450564.1">
    <property type="nucleotide sequence ID" value="XM_007450502.1"/>
</dbReference>
<dbReference type="AlphaFoldDB" id="A0A340WU23"/>
<dbReference type="Gene3D" id="1.20.5.190">
    <property type="match status" value="1"/>
</dbReference>
<evidence type="ECO:0000313" key="1">
    <source>
        <dbReference type="Proteomes" id="UP000265300"/>
    </source>
</evidence>
<proteinExistence type="predicted"/>
<dbReference type="FunFam" id="1.20.5.190:FF:000048">
    <property type="entry name" value="IQ motif containing B1"/>
    <property type="match status" value="1"/>
</dbReference>
<dbReference type="GO" id="GO:0005929">
    <property type="term" value="C:cilium"/>
    <property type="evidence" value="ECO:0007669"/>
    <property type="project" value="TreeGrafter"/>
</dbReference>
<dbReference type="GO" id="GO:0005516">
    <property type="term" value="F:calmodulin binding"/>
    <property type="evidence" value="ECO:0007669"/>
    <property type="project" value="InterPro"/>
</dbReference>
<dbReference type="InterPro" id="IPR000048">
    <property type="entry name" value="IQ_motif_EF-hand-BS"/>
</dbReference>
<name>A0A340WU23_LIPVE</name>
<dbReference type="PANTHER" id="PTHR15673">
    <property type="entry name" value="IQ CALMODULIN-BINDING MOTIF CONTAINING PROTEIN 1"/>
    <property type="match status" value="1"/>
</dbReference>